<evidence type="ECO:0000256" key="8">
    <source>
        <dbReference type="RuleBase" id="RU366073"/>
    </source>
</evidence>
<dbReference type="PANTHER" id="PTHR43579:SF1">
    <property type="entry name" value="NEUTRAL METALLOPROTEINASE"/>
    <property type="match status" value="1"/>
</dbReference>
<dbReference type="SUPFAM" id="SSF55486">
    <property type="entry name" value="Metalloproteases ('zincins'), catalytic domain"/>
    <property type="match status" value="1"/>
</dbReference>
<feature type="active site" description="Proton donor" evidence="7">
    <location>
        <position position="272"/>
    </location>
</feature>
<keyword evidence="4 8" id="KW-0378">Hydrolase</keyword>
<keyword evidence="8" id="KW-0964">Secreted</keyword>
<evidence type="ECO:0000313" key="13">
    <source>
        <dbReference type="Proteomes" id="UP000242496"/>
    </source>
</evidence>
<comment type="subcellular location">
    <subcellularLocation>
        <location evidence="8">Secreted</location>
    </subcellularLocation>
</comment>
<feature type="active site" evidence="7">
    <location>
        <position position="169"/>
    </location>
</feature>
<evidence type="ECO:0000256" key="1">
    <source>
        <dbReference type="ARBA" id="ARBA00009388"/>
    </source>
</evidence>
<dbReference type="InterPro" id="IPR001570">
    <property type="entry name" value="Peptidase_M4_C_domain"/>
</dbReference>
<dbReference type="Gene3D" id="1.10.390.10">
    <property type="entry name" value="Neutral Protease Domain 2"/>
    <property type="match status" value="1"/>
</dbReference>
<dbReference type="PRINTS" id="PR00730">
    <property type="entry name" value="THERMOLYSIN"/>
</dbReference>
<dbReference type="InterPro" id="IPR032475">
    <property type="entry name" value="Protealysin_N_PP"/>
</dbReference>
<reference evidence="13" key="1">
    <citation type="submission" date="2016-10" db="EMBL/GenBank/DDBJ databases">
        <authorList>
            <person name="Varghese N."/>
            <person name="Submissions S."/>
        </authorList>
    </citation>
    <scope>NUCLEOTIDE SEQUENCE [LARGE SCALE GENOMIC DNA]</scope>
    <source>
        <strain evidence="13">DSM 18168</strain>
    </source>
</reference>
<dbReference type="GO" id="GO:0004222">
    <property type="term" value="F:metalloendopeptidase activity"/>
    <property type="evidence" value="ECO:0007669"/>
    <property type="project" value="UniProtKB-UniRule"/>
</dbReference>
<dbReference type="Pfam" id="PF02868">
    <property type="entry name" value="Peptidase_M4_C"/>
    <property type="match status" value="1"/>
</dbReference>
<dbReference type="EMBL" id="FPBJ01000066">
    <property type="protein sequence ID" value="SFU97389.1"/>
    <property type="molecule type" value="Genomic_DNA"/>
</dbReference>
<evidence type="ECO:0000256" key="2">
    <source>
        <dbReference type="ARBA" id="ARBA00022670"/>
    </source>
</evidence>
<dbReference type="Pfam" id="PF16485">
    <property type="entry name" value="PLN_propep"/>
    <property type="match status" value="1"/>
</dbReference>
<dbReference type="RefSeq" id="WP_092554341.1">
    <property type="nucleotide sequence ID" value="NZ_CAWRBG010000014.1"/>
</dbReference>
<evidence type="ECO:0000256" key="5">
    <source>
        <dbReference type="ARBA" id="ARBA00022833"/>
    </source>
</evidence>
<keyword evidence="6 8" id="KW-0482">Metalloprotease</keyword>
<organism evidence="12 13">
    <name type="scientific">Xenorhabdus koppenhoeferi</name>
    <dbReference type="NCBI Taxonomy" id="351659"/>
    <lineage>
        <taxon>Bacteria</taxon>
        <taxon>Pseudomonadati</taxon>
        <taxon>Pseudomonadota</taxon>
        <taxon>Gammaproteobacteria</taxon>
        <taxon>Enterobacterales</taxon>
        <taxon>Morganellaceae</taxon>
        <taxon>Xenorhabdus</taxon>
    </lineage>
</organism>
<evidence type="ECO:0000256" key="4">
    <source>
        <dbReference type="ARBA" id="ARBA00022801"/>
    </source>
</evidence>
<dbReference type="InterPro" id="IPR052759">
    <property type="entry name" value="Metalloprotease_M4"/>
</dbReference>
<name>A0A1I7KIX3_9GAMM</name>
<dbReference type="GO" id="GO:0005576">
    <property type="term" value="C:extracellular region"/>
    <property type="evidence" value="ECO:0007669"/>
    <property type="project" value="UniProtKB-SubCell"/>
</dbReference>
<evidence type="ECO:0000256" key="7">
    <source>
        <dbReference type="PIRSR" id="PIRSR623612-1"/>
    </source>
</evidence>
<dbReference type="Proteomes" id="UP000242496">
    <property type="component" value="Unassembled WGS sequence"/>
</dbReference>
<dbReference type="OrthoDB" id="5378341at2"/>
<feature type="domain" description="Peptidase M4" evidence="9">
    <location>
        <begin position="66"/>
        <end position="176"/>
    </location>
</feature>
<comment type="similarity">
    <text evidence="1 8">Belongs to the peptidase M4 family.</text>
</comment>
<accession>A0A1I7KIX3</accession>
<evidence type="ECO:0000313" key="12">
    <source>
        <dbReference type="EMBL" id="SFU97389.1"/>
    </source>
</evidence>
<dbReference type="GO" id="GO:0006508">
    <property type="term" value="P:proteolysis"/>
    <property type="evidence" value="ECO:0007669"/>
    <property type="project" value="UniProtKB-KW"/>
</dbReference>
<evidence type="ECO:0000259" key="11">
    <source>
        <dbReference type="Pfam" id="PF16485"/>
    </source>
</evidence>
<dbReference type="InterPro" id="IPR023612">
    <property type="entry name" value="Peptidase_M4"/>
</dbReference>
<gene>
    <name evidence="12" type="ORF">SAMN05421784_1663</name>
</gene>
<dbReference type="Gene3D" id="3.10.170.10">
    <property type="match status" value="1"/>
</dbReference>
<evidence type="ECO:0000259" key="10">
    <source>
        <dbReference type="Pfam" id="PF02868"/>
    </source>
</evidence>
<feature type="domain" description="Protealysin N-terminal propeptide" evidence="11">
    <location>
        <begin position="9"/>
        <end position="44"/>
    </location>
</feature>
<proteinExistence type="inferred from homology"/>
<dbReference type="InterPro" id="IPR027268">
    <property type="entry name" value="Peptidase_M4/M1_CTD_sf"/>
</dbReference>
<dbReference type="CDD" id="cd09597">
    <property type="entry name" value="M4_TLP"/>
    <property type="match status" value="1"/>
</dbReference>
<keyword evidence="5 8" id="KW-0862">Zinc</keyword>
<comment type="function">
    <text evidence="8">Extracellular zinc metalloprotease.</text>
</comment>
<keyword evidence="13" id="KW-1185">Reference proteome</keyword>
<sequence>MNNNKIEKYSLIPPFVLEYISDNCDECTNQYVLKTLDHVNNLMNTSIEDDISFREEEVKSYDKLNRIIYDAQNKEIFPGKKLSRSEGMAEHSDVAVNEAYDHLGKTYEFYKKVFNRDSLDNKGMKLIATVHYGENYLNAFWSRKQIVFGDGDGKYFNRFSSSIDIIAHELTHGVIESEANLFYAYESGALNESIADVFGIMVKQYANNQKTDESDWLLGQELLGYKFNPDNKSNIALRSFINPGEAFFADKQIGHMDQFEYMPFSKDNGGVHILSGIPNRAFYLAAIALGGYTWEKAGKIWYETLLDERLYSDADFDDFAELTIENAEKLFDRKIATIIKNSWKEVGVLV</sequence>
<keyword evidence="2 8" id="KW-0645">Protease</keyword>
<dbReference type="PANTHER" id="PTHR43579">
    <property type="match status" value="1"/>
</dbReference>
<comment type="cofactor">
    <cofactor evidence="8">
        <name>Zn(2+)</name>
        <dbReference type="ChEBI" id="CHEBI:29105"/>
    </cofactor>
</comment>
<evidence type="ECO:0000256" key="6">
    <source>
        <dbReference type="ARBA" id="ARBA00023049"/>
    </source>
</evidence>
<dbReference type="Pfam" id="PF01447">
    <property type="entry name" value="Peptidase_M4"/>
    <property type="match status" value="1"/>
</dbReference>
<dbReference type="STRING" id="351659.SAMN05421784_1663"/>
<protein>
    <recommendedName>
        <fullName evidence="8">Neutral metalloproteinase</fullName>
        <ecNumber evidence="8">3.4.24.-</ecNumber>
    </recommendedName>
</protein>
<dbReference type="GO" id="GO:0046872">
    <property type="term" value="F:metal ion binding"/>
    <property type="evidence" value="ECO:0007669"/>
    <property type="project" value="UniProtKB-UniRule"/>
</dbReference>
<dbReference type="EC" id="3.4.24.-" evidence="8"/>
<evidence type="ECO:0000256" key="3">
    <source>
        <dbReference type="ARBA" id="ARBA00022723"/>
    </source>
</evidence>
<dbReference type="InterPro" id="IPR013856">
    <property type="entry name" value="Peptidase_M4_domain"/>
</dbReference>
<evidence type="ECO:0000259" key="9">
    <source>
        <dbReference type="Pfam" id="PF01447"/>
    </source>
</evidence>
<feature type="domain" description="Peptidase M4 C-terminal" evidence="10">
    <location>
        <begin position="179"/>
        <end position="348"/>
    </location>
</feature>
<keyword evidence="3" id="KW-0479">Metal-binding</keyword>
<dbReference type="AlphaFoldDB" id="A0A1I7KIX3"/>